<dbReference type="Gene3D" id="1.10.260.40">
    <property type="entry name" value="lambda repressor-like DNA-binding domains"/>
    <property type="match status" value="1"/>
</dbReference>
<dbReference type="RefSeq" id="WP_279297425.1">
    <property type="nucleotide sequence ID" value="NZ_JAOTIF010000008.1"/>
</dbReference>
<evidence type="ECO:0000313" key="2">
    <source>
        <dbReference type="EMBL" id="MCU7549875.1"/>
    </source>
</evidence>
<accession>A0A9X3B7Z8</accession>
<proteinExistence type="predicted"/>
<comment type="caution">
    <text evidence="2">The sequence shown here is derived from an EMBL/GenBank/DDBJ whole genome shotgun (WGS) entry which is preliminary data.</text>
</comment>
<dbReference type="EMBL" id="JAOTIF010000008">
    <property type="protein sequence ID" value="MCU7549875.1"/>
    <property type="molecule type" value="Genomic_DNA"/>
</dbReference>
<dbReference type="InterPro" id="IPR001387">
    <property type="entry name" value="Cro/C1-type_HTH"/>
</dbReference>
<dbReference type="SMART" id="SM00530">
    <property type="entry name" value="HTH_XRE"/>
    <property type="match status" value="1"/>
</dbReference>
<feature type="domain" description="HTH cro/C1-type" evidence="1">
    <location>
        <begin position="2"/>
        <end position="45"/>
    </location>
</feature>
<reference evidence="2" key="1">
    <citation type="submission" date="2022-09" db="EMBL/GenBank/DDBJ databases">
        <authorList>
            <person name="Yuan C."/>
            <person name="Ke Z."/>
        </authorList>
    </citation>
    <scope>NUCLEOTIDE SEQUENCE</scope>
    <source>
        <strain evidence="2">LB-8</strain>
    </source>
</reference>
<dbReference type="PROSITE" id="PS50943">
    <property type="entry name" value="HTH_CROC1"/>
    <property type="match status" value="1"/>
</dbReference>
<dbReference type="InterPro" id="IPR010982">
    <property type="entry name" value="Lambda_DNA-bd_dom_sf"/>
</dbReference>
<dbReference type="Pfam" id="PF01381">
    <property type="entry name" value="HTH_3"/>
    <property type="match status" value="1"/>
</dbReference>
<dbReference type="Proteomes" id="UP001155483">
    <property type="component" value="Unassembled WGS sequence"/>
</dbReference>
<organism evidence="2 3">
    <name type="scientific">Paraflavisolibacter caeni</name>
    <dbReference type="NCBI Taxonomy" id="2982496"/>
    <lineage>
        <taxon>Bacteria</taxon>
        <taxon>Pseudomonadati</taxon>
        <taxon>Bacteroidota</taxon>
        <taxon>Chitinophagia</taxon>
        <taxon>Chitinophagales</taxon>
        <taxon>Chitinophagaceae</taxon>
        <taxon>Paraflavisolibacter</taxon>
    </lineage>
</organism>
<evidence type="ECO:0000313" key="3">
    <source>
        <dbReference type="Proteomes" id="UP001155483"/>
    </source>
</evidence>
<dbReference type="AlphaFoldDB" id="A0A9X3B7Z8"/>
<name>A0A9X3B7Z8_9BACT</name>
<gene>
    <name evidence="2" type="ORF">OCK74_12155</name>
</gene>
<protein>
    <submittedName>
        <fullName evidence="2">Helix-turn-helix transcriptional regulator</fullName>
    </submittedName>
</protein>
<dbReference type="SUPFAM" id="SSF47413">
    <property type="entry name" value="lambda repressor-like DNA-binding domains"/>
    <property type="match status" value="1"/>
</dbReference>
<dbReference type="GO" id="GO:0003677">
    <property type="term" value="F:DNA binding"/>
    <property type="evidence" value="ECO:0007669"/>
    <property type="project" value="InterPro"/>
</dbReference>
<keyword evidence="3" id="KW-1185">Reference proteome</keyword>
<reference evidence="2" key="2">
    <citation type="submission" date="2023-04" db="EMBL/GenBank/DDBJ databases">
        <title>Paracnuella aquatica gen. nov., sp. nov., a member of the family Chitinophagaceae isolated from a hot spring.</title>
        <authorList>
            <person name="Wang C."/>
        </authorList>
    </citation>
    <scope>NUCLEOTIDE SEQUENCE</scope>
    <source>
        <strain evidence="2">LB-8</strain>
    </source>
</reference>
<dbReference type="CDD" id="cd00093">
    <property type="entry name" value="HTH_XRE"/>
    <property type="match status" value="1"/>
</dbReference>
<sequence length="101" mass="11366">MQKEVATAAGIHASNYSKIAKGERKPSIEALDKIAKLFGMTVDEVIHFEGKVPMEVKIKDKTVSEKLQLIDQLEQAIFRIIEGMLTKTKFKDFFQKNVAAL</sequence>
<evidence type="ECO:0000259" key="1">
    <source>
        <dbReference type="PROSITE" id="PS50943"/>
    </source>
</evidence>